<proteinExistence type="inferred from homology"/>
<dbReference type="EMBL" id="JABEYC010000065">
    <property type="protein sequence ID" value="KAF4983472.1"/>
    <property type="molecule type" value="Genomic_DNA"/>
</dbReference>
<evidence type="ECO:0000256" key="3">
    <source>
        <dbReference type="ARBA" id="ARBA00022553"/>
    </source>
</evidence>
<dbReference type="Proteomes" id="UP000635477">
    <property type="component" value="Unassembled WGS sequence"/>
</dbReference>
<keyword evidence="9" id="KW-1185">Reference proteome</keyword>
<evidence type="ECO:0000256" key="1">
    <source>
        <dbReference type="ARBA" id="ARBA00006432"/>
    </source>
</evidence>
<dbReference type="Gene3D" id="3.40.50.12780">
    <property type="entry name" value="N-terminal domain of ligase-like"/>
    <property type="match status" value="1"/>
</dbReference>
<dbReference type="Pfam" id="PF00668">
    <property type="entry name" value="Condensation"/>
    <property type="match status" value="1"/>
</dbReference>
<accession>A0A8H4UU24</accession>
<dbReference type="Gene3D" id="3.30.559.10">
    <property type="entry name" value="Chloramphenicol acetyltransferase-like domain"/>
    <property type="match status" value="1"/>
</dbReference>
<feature type="domain" description="Condensation" evidence="7">
    <location>
        <begin position="1356"/>
        <end position="1598"/>
    </location>
</feature>
<evidence type="ECO:0000256" key="2">
    <source>
        <dbReference type="ARBA" id="ARBA00022450"/>
    </source>
</evidence>
<dbReference type="Gene3D" id="3.30.300.30">
    <property type="match status" value="1"/>
</dbReference>
<feature type="compositionally biased region" description="Polar residues" evidence="5">
    <location>
        <begin position="524"/>
        <end position="541"/>
    </location>
</feature>
<evidence type="ECO:0000256" key="5">
    <source>
        <dbReference type="SAM" id="MobiDB-lite"/>
    </source>
</evidence>
<dbReference type="GO" id="GO:0006631">
    <property type="term" value="P:fatty acid metabolic process"/>
    <property type="evidence" value="ECO:0007669"/>
    <property type="project" value="TreeGrafter"/>
</dbReference>
<feature type="region of interest" description="Disordered" evidence="5">
    <location>
        <begin position="517"/>
        <end position="550"/>
    </location>
</feature>
<dbReference type="SUPFAM" id="SSF56801">
    <property type="entry name" value="Acetyl-CoA synthetase-like"/>
    <property type="match status" value="1"/>
</dbReference>
<dbReference type="InterPro" id="IPR036736">
    <property type="entry name" value="ACP-like_sf"/>
</dbReference>
<sequence>MWLHGFDLPPEARDKIPTQASIQADDDRKAAKGVLKRLPPTIVGDSGKSSAHSKLIEIDNQSVYPNTSQPKVHDELESELQDQLFEATIPGEPNGRRFLPRGRIRELINEKWYLRLSTVGTAPLKLKDIEACAVTICGIESSKFEGDLLIEESSRIWDFVQEGVCDADLPPIKYQRKDNARFDLCCSRALNTPLRCFEDWKQHTKSQFAKWQWAMVAPLFAKASDGHFVSYVLSSDVILPFVSVQTTTNGGYGTVRKVEIHPDHHEFGAAEESRQTFAVKNLIHMKMGGFDKEYQQNQDLNMIYHWADASLVDYWSIFKPRPVMDMPMKLWIIKQCQGIADGLRAVHHHMGSSFRREHDIHSSSNHPASEYHGHIKPSSIFWFSKPSDINDMGTLKIFNFEPTQLETMESNSNGFATSNPMTLGPSYSPPLSTDAWTLNIKTDSYFEMVKVEGNEQMDVRIKLSVTQFIAKLHDLCEERSYLHDFLDLIQTSMLIVEKPEQGRLRLSSSEVSAKLAEIEERDPIQSTKASSPRDQQVSAMDTSPDVPEPQNLDLSEAYGKPCPVEPPLWSQLQRSADDFPDRLAIASVHQPAQLYDIASSSEYLRWSYSQLSTAVDTFAASLERLGARPGEAVATFLDNGVEFVLAFWTAHKLGCPFVPLNPRSLINQEEASHMLRVSRASIVIVQDEETSKRVDSLTLGGNAIRSRILVSDIAADSSWTTFSSLMSKGSDRSDSKKEHKGTSEDDIVAILFTSGTTSLPKAVPHTSTTLNAFCQNLSLGGRSESSIFCSVLPNNHAMGYFYTLHFMKHGAAVVYPTKTFDSVAMVKALETEKATHTALVPTTLYALLDVLESRGTPLVSSLVDVCLSGSSVTAENMRQVIHKLGSQGVSTGFGMTEGSPVWTAPKANPEDLISGEMTISGKPSLGAGVRICDPESHVLVPRGEKGEIHQNGTGLIKGYIGDVGKENFYAAEYGRIWFITGDQGIMHSDGRVSITGRYKDMINRGGENIAPAAMEAVLARFCNIQAQVVGVPCAIAGEVPVVVLADLQKTNIKAIQSTISTHMGAACVPDQVLTLKDLELDDFPKTTSGKVQKSRLAAIVRDFRVNTDSQDSEGSPKQVVKLCLLKAYFKSTGIPIEDLDMNVPAREFADSIAFMRIRDVLRKNLGQTLSIKEMADNSTIAAQIRLLEEQGVQHKPAIVIPKPSNPPTSAQMVEIFGGVSEANGMTELISKSLQSKGFDWPHDVASVIPSYDFMQMLLESKLIDTWNFAIAIRADGSSTKARLQELRYGLEKALANNPLLTSFYVVDGNKNPYYITLKPTSKLWDMCLLDHGSVKTAADVQQLAIDYPFPEHSRAPGPLFHCLIIHVEETNSAAMVMYVHHLVQDASSLRLFYEDIEHVLSHPHEQLRPHVDYKAWAESFHALRFSPAATASVNYHVERLRGIHMHKDHLYPLAPLPREAIKESPDGLDYGFDAPGLIDLKKAYPDIIAAVVLKAAMSLVNVQRTGHTHAFFNNFEAGRERFPFIPESLAALSPDAFEASDVNGPVMQIVCNMIQVPRQEAAIDLLQRLQTEQGQLTRHAHVPLRLIIDTLNGDGSHGGDTVVEVHRTQFLTWLPGVLGEYERLKVSQIGIRCAAGLVVVGGIGGRRATTYMMSMRWDVANYTREKTAEFVQDLERAVLWLTSSENWNRPVQAFLDELSASRGQVSLRSTD</sequence>
<dbReference type="SUPFAM" id="SSF47336">
    <property type="entry name" value="ACP-like"/>
    <property type="match status" value="1"/>
</dbReference>
<comment type="similarity">
    <text evidence="1">Belongs to the ATP-dependent AMP-binding enzyme family.</text>
</comment>
<dbReference type="PROSITE" id="PS00455">
    <property type="entry name" value="AMP_BINDING"/>
    <property type="match status" value="1"/>
</dbReference>
<dbReference type="OrthoDB" id="10253869at2759"/>
<comment type="caution">
    <text evidence="8">The sequence shown here is derived from an EMBL/GenBank/DDBJ whole genome shotgun (WGS) entry which is preliminary data.</text>
</comment>
<feature type="domain" description="AMP-dependent synthetase/ligase" evidence="6">
    <location>
        <begin position="573"/>
        <end position="959"/>
    </location>
</feature>
<keyword evidence="3" id="KW-0597">Phosphoprotein</keyword>
<dbReference type="Pfam" id="PF00501">
    <property type="entry name" value="AMP-binding"/>
    <property type="match status" value="1"/>
</dbReference>
<evidence type="ECO:0000259" key="7">
    <source>
        <dbReference type="Pfam" id="PF00668"/>
    </source>
</evidence>
<dbReference type="InterPro" id="IPR042099">
    <property type="entry name" value="ANL_N_sf"/>
</dbReference>
<protein>
    <recommendedName>
        <fullName evidence="10">Carrier domain-containing protein</fullName>
    </recommendedName>
</protein>
<dbReference type="PANTHER" id="PTHR43201:SF5">
    <property type="entry name" value="MEDIUM-CHAIN ACYL-COA LIGASE ACSF2, MITOCHONDRIAL"/>
    <property type="match status" value="1"/>
</dbReference>
<dbReference type="InterPro" id="IPR000873">
    <property type="entry name" value="AMP-dep_synth/lig_dom"/>
</dbReference>
<reference evidence="8" key="2">
    <citation type="submission" date="2020-05" db="EMBL/GenBank/DDBJ databases">
        <authorList>
            <person name="Kim H.-S."/>
            <person name="Proctor R.H."/>
            <person name="Brown D.W."/>
        </authorList>
    </citation>
    <scope>NUCLEOTIDE SEQUENCE</scope>
    <source>
        <strain evidence="8">NRRL 22465</strain>
    </source>
</reference>
<gene>
    <name evidence="8" type="ORF">FZEAL_1201</name>
</gene>
<dbReference type="PANTHER" id="PTHR43201">
    <property type="entry name" value="ACYL-COA SYNTHETASE"/>
    <property type="match status" value="1"/>
</dbReference>
<reference evidence="8" key="1">
    <citation type="journal article" date="2020" name="BMC Genomics">
        <title>Correction to: Identification and distribution of gene clusters required for synthesis of sphingolipid metabolism inhibitors in diverse species of the filamentous fungus Fusarium.</title>
        <authorList>
            <person name="Kim H.S."/>
            <person name="Lohmar J.M."/>
            <person name="Busman M."/>
            <person name="Brown D.W."/>
            <person name="Naumann T.A."/>
            <person name="Divon H.H."/>
            <person name="Lysoe E."/>
            <person name="Uhlig S."/>
            <person name="Proctor R.H."/>
        </authorList>
    </citation>
    <scope>NUCLEOTIDE SEQUENCE</scope>
    <source>
        <strain evidence="8">NRRL 22465</strain>
    </source>
</reference>
<organism evidence="8 9">
    <name type="scientific">Fusarium zealandicum</name>
    <dbReference type="NCBI Taxonomy" id="1053134"/>
    <lineage>
        <taxon>Eukaryota</taxon>
        <taxon>Fungi</taxon>
        <taxon>Dikarya</taxon>
        <taxon>Ascomycota</taxon>
        <taxon>Pezizomycotina</taxon>
        <taxon>Sordariomycetes</taxon>
        <taxon>Hypocreomycetidae</taxon>
        <taxon>Hypocreales</taxon>
        <taxon>Nectriaceae</taxon>
        <taxon>Fusarium</taxon>
        <taxon>Fusarium staphyleae species complex</taxon>
    </lineage>
</organism>
<dbReference type="Gene3D" id="3.30.559.30">
    <property type="entry name" value="Nonribosomal peptide synthetase, condensation domain"/>
    <property type="match status" value="1"/>
</dbReference>
<dbReference type="InterPro" id="IPR020845">
    <property type="entry name" value="AMP-binding_CS"/>
</dbReference>
<dbReference type="InterPro" id="IPR045851">
    <property type="entry name" value="AMP-bd_C_sf"/>
</dbReference>
<dbReference type="SUPFAM" id="SSF52777">
    <property type="entry name" value="CoA-dependent acyltransferases"/>
    <property type="match status" value="2"/>
</dbReference>
<dbReference type="InterPro" id="IPR001242">
    <property type="entry name" value="Condensation_dom"/>
</dbReference>
<evidence type="ECO:0000313" key="9">
    <source>
        <dbReference type="Proteomes" id="UP000635477"/>
    </source>
</evidence>
<name>A0A8H4UU24_9HYPO</name>
<dbReference type="CDD" id="cd04433">
    <property type="entry name" value="AFD_class_I"/>
    <property type="match status" value="1"/>
</dbReference>
<evidence type="ECO:0008006" key="10">
    <source>
        <dbReference type="Google" id="ProtNLM"/>
    </source>
</evidence>
<evidence type="ECO:0000313" key="8">
    <source>
        <dbReference type="EMBL" id="KAF4983472.1"/>
    </source>
</evidence>
<evidence type="ECO:0000259" key="6">
    <source>
        <dbReference type="Pfam" id="PF00501"/>
    </source>
</evidence>
<dbReference type="InterPro" id="IPR023213">
    <property type="entry name" value="CAT-like_dom_sf"/>
</dbReference>
<dbReference type="GO" id="GO:0031956">
    <property type="term" value="F:medium-chain fatty acid-CoA ligase activity"/>
    <property type="evidence" value="ECO:0007669"/>
    <property type="project" value="TreeGrafter"/>
</dbReference>
<evidence type="ECO:0000256" key="4">
    <source>
        <dbReference type="ARBA" id="ARBA00022598"/>
    </source>
</evidence>
<keyword evidence="4" id="KW-0436">Ligase</keyword>
<keyword evidence="2" id="KW-0596">Phosphopantetheine</keyword>